<evidence type="ECO:0000313" key="2">
    <source>
        <dbReference type="EMBL" id="PNX84383.1"/>
    </source>
</evidence>
<protein>
    <submittedName>
        <fullName evidence="1">Uncharacterized protein</fullName>
    </submittedName>
</protein>
<gene>
    <name evidence="3" type="ORF">L195_g007004</name>
    <name evidence="1" type="ORF">L195_g040394</name>
    <name evidence="2" type="ORF">L195_g040443</name>
</gene>
<dbReference type="Proteomes" id="UP000236291">
    <property type="component" value="Unassembled WGS sequence"/>
</dbReference>
<dbReference type="EMBL" id="ASHM01046209">
    <property type="protein sequence ID" value="PNX84383.1"/>
    <property type="molecule type" value="Genomic_DNA"/>
</dbReference>
<organism evidence="1 4">
    <name type="scientific">Trifolium pratense</name>
    <name type="common">Red clover</name>
    <dbReference type="NCBI Taxonomy" id="57577"/>
    <lineage>
        <taxon>Eukaryota</taxon>
        <taxon>Viridiplantae</taxon>
        <taxon>Streptophyta</taxon>
        <taxon>Embryophyta</taxon>
        <taxon>Tracheophyta</taxon>
        <taxon>Spermatophyta</taxon>
        <taxon>Magnoliopsida</taxon>
        <taxon>eudicotyledons</taxon>
        <taxon>Gunneridae</taxon>
        <taxon>Pentapetalae</taxon>
        <taxon>rosids</taxon>
        <taxon>fabids</taxon>
        <taxon>Fabales</taxon>
        <taxon>Fabaceae</taxon>
        <taxon>Papilionoideae</taxon>
        <taxon>50 kb inversion clade</taxon>
        <taxon>NPAAA clade</taxon>
        <taxon>Hologalegina</taxon>
        <taxon>IRL clade</taxon>
        <taxon>Trifolieae</taxon>
        <taxon>Trifolium</taxon>
    </lineage>
</organism>
<dbReference type="AlphaFoldDB" id="A0A2K3M0N3"/>
<dbReference type="EMBL" id="ASHM01046110">
    <property type="protein sequence ID" value="PNX84334.1"/>
    <property type="molecule type" value="Genomic_DNA"/>
</dbReference>
<evidence type="ECO:0000313" key="3">
    <source>
        <dbReference type="EMBL" id="PNY10427.1"/>
    </source>
</evidence>
<dbReference type="EMBL" id="ASHM01003814">
    <property type="protein sequence ID" value="PNY10427.1"/>
    <property type="molecule type" value="Genomic_DNA"/>
</dbReference>
<name>A0A2K3M0N3_TRIPR</name>
<proteinExistence type="predicted"/>
<accession>A0A2K3M0N3</accession>
<sequence>MIPQDGLVRLDHHQRKNNLTTTIHKSLVPTCSSLMIFMMVLYAGSRCFAFSRPSLHIVLFSKSTGLLIYVEDTVLDVTSLNEFQSIKSLLHSSLKIKDLRWS</sequence>
<reference evidence="1 4" key="1">
    <citation type="journal article" date="2014" name="Am. J. Bot.">
        <title>Genome assembly and annotation for red clover (Trifolium pratense; Fabaceae).</title>
        <authorList>
            <person name="Istvanek J."/>
            <person name="Jaros M."/>
            <person name="Krenek A."/>
            <person name="Repkova J."/>
        </authorList>
    </citation>
    <scope>NUCLEOTIDE SEQUENCE [LARGE SCALE GENOMIC DNA]</scope>
    <source>
        <strain evidence="4">cv. Tatra</strain>
        <tissue evidence="1">Young leaves</tissue>
    </source>
</reference>
<comment type="caution">
    <text evidence="1">The sequence shown here is derived from an EMBL/GenBank/DDBJ whole genome shotgun (WGS) entry which is preliminary data.</text>
</comment>
<reference evidence="1 4" key="2">
    <citation type="journal article" date="2017" name="Front. Plant Sci.">
        <title>Gene Classification and Mining of Molecular Markers Useful in Red Clover (Trifolium pratense) Breeding.</title>
        <authorList>
            <person name="Istvanek J."/>
            <person name="Dluhosova J."/>
            <person name="Dluhos P."/>
            <person name="Patkova L."/>
            <person name="Nedelnik J."/>
            <person name="Repkova J."/>
        </authorList>
    </citation>
    <scope>NUCLEOTIDE SEQUENCE [LARGE SCALE GENOMIC DNA]</scope>
    <source>
        <strain evidence="4">cv. Tatra</strain>
        <tissue evidence="1">Young leaves</tissue>
    </source>
</reference>
<evidence type="ECO:0000313" key="4">
    <source>
        <dbReference type="Proteomes" id="UP000236291"/>
    </source>
</evidence>
<evidence type="ECO:0000313" key="1">
    <source>
        <dbReference type="EMBL" id="PNX84334.1"/>
    </source>
</evidence>